<reference evidence="1" key="1">
    <citation type="journal article" date="2020" name="Stud. Mycol.">
        <title>101 Dothideomycetes genomes: a test case for predicting lifestyles and emergence of pathogens.</title>
        <authorList>
            <person name="Haridas S."/>
            <person name="Albert R."/>
            <person name="Binder M."/>
            <person name="Bloem J."/>
            <person name="Labutti K."/>
            <person name="Salamov A."/>
            <person name="Andreopoulos B."/>
            <person name="Baker S."/>
            <person name="Barry K."/>
            <person name="Bills G."/>
            <person name="Bluhm B."/>
            <person name="Cannon C."/>
            <person name="Castanera R."/>
            <person name="Culley D."/>
            <person name="Daum C."/>
            <person name="Ezra D."/>
            <person name="Gonzalez J."/>
            <person name="Henrissat B."/>
            <person name="Kuo A."/>
            <person name="Liang C."/>
            <person name="Lipzen A."/>
            <person name="Lutzoni F."/>
            <person name="Magnuson J."/>
            <person name="Mondo S."/>
            <person name="Nolan M."/>
            <person name="Ohm R."/>
            <person name="Pangilinan J."/>
            <person name="Park H.-J."/>
            <person name="Ramirez L."/>
            <person name="Alfaro M."/>
            <person name="Sun H."/>
            <person name="Tritt A."/>
            <person name="Yoshinaga Y."/>
            <person name="Zwiers L.-H."/>
            <person name="Turgeon B."/>
            <person name="Goodwin S."/>
            <person name="Spatafora J."/>
            <person name="Crous P."/>
            <person name="Grigoriev I."/>
        </authorList>
    </citation>
    <scope>NUCLEOTIDE SEQUENCE</scope>
    <source>
        <strain evidence="1">CBS 525.71</strain>
    </source>
</reference>
<organism evidence="1 2">
    <name type="scientific">Macroventuria anomochaeta</name>
    <dbReference type="NCBI Taxonomy" id="301207"/>
    <lineage>
        <taxon>Eukaryota</taxon>
        <taxon>Fungi</taxon>
        <taxon>Dikarya</taxon>
        <taxon>Ascomycota</taxon>
        <taxon>Pezizomycotina</taxon>
        <taxon>Dothideomycetes</taxon>
        <taxon>Pleosporomycetidae</taxon>
        <taxon>Pleosporales</taxon>
        <taxon>Pleosporineae</taxon>
        <taxon>Didymellaceae</taxon>
        <taxon>Macroventuria</taxon>
    </lineage>
</organism>
<protein>
    <submittedName>
        <fullName evidence="1">Uncharacterized protein</fullName>
    </submittedName>
</protein>
<comment type="caution">
    <text evidence="1">The sequence shown here is derived from an EMBL/GenBank/DDBJ whole genome shotgun (WGS) entry which is preliminary data.</text>
</comment>
<proteinExistence type="predicted"/>
<evidence type="ECO:0000313" key="1">
    <source>
        <dbReference type="EMBL" id="KAF2621284.1"/>
    </source>
</evidence>
<evidence type="ECO:0000313" key="2">
    <source>
        <dbReference type="Proteomes" id="UP000799754"/>
    </source>
</evidence>
<accession>A0ACB6RJE9</accession>
<keyword evidence="2" id="KW-1185">Reference proteome</keyword>
<gene>
    <name evidence="1" type="ORF">BU25DRAFT_416204</name>
</gene>
<name>A0ACB6RJE9_9PLEO</name>
<dbReference type="EMBL" id="MU006757">
    <property type="protein sequence ID" value="KAF2621284.1"/>
    <property type="molecule type" value="Genomic_DNA"/>
</dbReference>
<sequence length="182" mass="20623">MSAQIAVLSTENKGLRSTVASLSSSKKQRYTLNLKKPKKLKSKATLYSPRKVCKARAQHKQQQSHNLEEKAQKAKDKQEKLAKKLREEKEKEERRVAREERIAINKRIREEKAEAVRCRKEERDAAKAIQISQSNKPKTSQKPSPKPCKPAKRARRAIGGVVEEVPAPAPRTHTTRSGRVAT</sequence>
<dbReference type="Proteomes" id="UP000799754">
    <property type="component" value="Unassembled WGS sequence"/>
</dbReference>